<evidence type="ECO:0000313" key="2">
    <source>
        <dbReference type="EMBL" id="GIE54428.1"/>
    </source>
</evidence>
<protein>
    <recommendedName>
        <fullName evidence="1">Microcin J25-processing protein McjB C-terminal domain-containing protein</fullName>
    </recommendedName>
</protein>
<comment type="caution">
    <text evidence="2">The sequence shown here is derived from an EMBL/GenBank/DDBJ whole genome shotgun (WGS) entry which is preliminary data.</text>
</comment>
<evidence type="ECO:0000259" key="1">
    <source>
        <dbReference type="Pfam" id="PF13471"/>
    </source>
</evidence>
<proteinExistence type="predicted"/>
<dbReference type="Proteomes" id="UP000647172">
    <property type="component" value="Unassembled WGS sequence"/>
</dbReference>
<accession>A0A919JRG5</accession>
<dbReference type="RefSeq" id="WP_203777234.1">
    <property type="nucleotide sequence ID" value="NZ_BAAAYJ010000090.1"/>
</dbReference>
<keyword evidence="3" id="KW-1185">Reference proteome</keyword>
<dbReference type="EMBL" id="BOMQ01000102">
    <property type="protein sequence ID" value="GIE54428.1"/>
    <property type="molecule type" value="Genomic_DNA"/>
</dbReference>
<dbReference type="AlphaFoldDB" id="A0A919JRG5"/>
<name>A0A919JRG5_9ACTN</name>
<dbReference type="Pfam" id="PF13471">
    <property type="entry name" value="Transglut_core3"/>
    <property type="match status" value="1"/>
</dbReference>
<sequence length="143" mass="15406">MSIQVAITERPRLSWYRRPAPLLAVGLARLLAGRSPARIRRVLVALRTGARPATAAEAAVARAAVVAVSVRCAGEGCVQRAIAVALLCRLHGAWPTWCSGIRMNPFMAHAWVEVDGAPVDEPYPAGYHRALITVPPPDRSGRR</sequence>
<dbReference type="InterPro" id="IPR053521">
    <property type="entry name" value="McjB-like"/>
</dbReference>
<dbReference type="NCBIfam" id="NF033537">
    <property type="entry name" value="lasso_biosyn_B2"/>
    <property type="match status" value="1"/>
</dbReference>
<dbReference type="InterPro" id="IPR032708">
    <property type="entry name" value="McjB_C"/>
</dbReference>
<gene>
    <name evidence="2" type="ORF">Ani05nite_79620</name>
</gene>
<feature type="domain" description="Microcin J25-processing protein McjB C-terminal" evidence="1">
    <location>
        <begin position="22"/>
        <end position="124"/>
    </location>
</feature>
<organism evidence="2 3">
    <name type="scientific">Actinoplanes nipponensis</name>
    <dbReference type="NCBI Taxonomy" id="135950"/>
    <lineage>
        <taxon>Bacteria</taxon>
        <taxon>Bacillati</taxon>
        <taxon>Actinomycetota</taxon>
        <taxon>Actinomycetes</taxon>
        <taxon>Micromonosporales</taxon>
        <taxon>Micromonosporaceae</taxon>
        <taxon>Actinoplanes</taxon>
    </lineage>
</organism>
<reference evidence="2" key="1">
    <citation type="submission" date="2021-01" db="EMBL/GenBank/DDBJ databases">
        <title>Whole genome shotgun sequence of Actinoplanes nipponensis NBRC 14063.</title>
        <authorList>
            <person name="Komaki H."/>
            <person name="Tamura T."/>
        </authorList>
    </citation>
    <scope>NUCLEOTIDE SEQUENCE</scope>
    <source>
        <strain evidence="2">NBRC 14063</strain>
    </source>
</reference>
<evidence type="ECO:0000313" key="3">
    <source>
        <dbReference type="Proteomes" id="UP000647172"/>
    </source>
</evidence>